<evidence type="ECO:0000256" key="6">
    <source>
        <dbReference type="SAM" id="Phobius"/>
    </source>
</evidence>
<dbReference type="Proteomes" id="UP000245771">
    <property type="component" value="Unassembled WGS sequence"/>
</dbReference>
<dbReference type="InterPro" id="IPR011701">
    <property type="entry name" value="MFS"/>
</dbReference>
<feature type="transmembrane region" description="Helical" evidence="6">
    <location>
        <begin position="473"/>
        <end position="494"/>
    </location>
</feature>
<feature type="transmembrane region" description="Helical" evidence="6">
    <location>
        <begin position="134"/>
        <end position="151"/>
    </location>
</feature>
<dbReference type="GO" id="GO:0140115">
    <property type="term" value="P:export across plasma membrane"/>
    <property type="evidence" value="ECO:0007669"/>
    <property type="project" value="UniProtKB-ARBA"/>
</dbReference>
<dbReference type="InterPro" id="IPR005829">
    <property type="entry name" value="Sugar_transporter_CS"/>
</dbReference>
<dbReference type="AlphaFoldDB" id="A0A316VHR1"/>
<dbReference type="GO" id="GO:0005886">
    <property type="term" value="C:plasma membrane"/>
    <property type="evidence" value="ECO:0007669"/>
    <property type="project" value="TreeGrafter"/>
</dbReference>
<feature type="transmembrane region" description="Helical" evidence="6">
    <location>
        <begin position="338"/>
        <end position="360"/>
    </location>
</feature>
<evidence type="ECO:0000256" key="3">
    <source>
        <dbReference type="ARBA" id="ARBA00022989"/>
    </source>
</evidence>
<comment type="subcellular location">
    <subcellularLocation>
        <location evidence="1">Membrane</location>
        <topology evidence="1">Multi-pass membrane protein</topology>
    </subcellularLocation>
</comment>
<feature type="transmembrane region" description="Helical" evidence="6">
    <location>
        <begin position="157"/>
        <end position="178"/>
    </location>
</feature>
<organism evidence="8 9">
    <name type="scientific">Meira miltonrushii</name>
    <dbReference type="NCBI Taxonomy" id="1280837"/>
    <lineage>
        <taxon>Eukaryota</taxon>
        <taxon>Fungi</taxon>
        <taxon>Dikarya</taxon>
        <taxon>Basidiomycota</taxon>
        <taxon>Ustilaginomycotina</taxon>
        <taxon>Exobasidiomycetes</taxon>
        <taxon>Exobasidiales</taxon>
        <taxon>Brachybasidiaceae</taxon>
        <taxon>Meira</taxon>
    </lineage>
</organism>
<sequence>MNREGELESGTARSSEDGGFRTPASTLQNMNEKPIEESPSKEDPKRVEFKENDPGNPLLWPSWKKWMIIIVISTTSTMVTCTSSVVSTAYQGIERDLGISHEVAILGLSLFVLGLGFGPIFLGPFSEFYGRRPVYLISLTVYFLFGFPVAFANNAPVFLIFRFLTGCVGSAFLTVAGGSISDLYAPQDSFFPMAIFTSSPPLGPVIGPVFSGFIVQYTTWRWSFRVIIIWSFVQLMFVIALAPETYAPHLLIDRARKIRKETGDDSYYTQHERELAEKSLTKTVAISSSRVFLLLALEPMLFLLCLWCAILLGILYLFFELFPIVFAKHNFNDFENGLSFLGLGVGVVSGVILMKFWYAARYKKLVEKLGEKPAPETRLSPAKLGAFLCPISLFIFAFTSYRNVHWIGPIIGSIPFGTGFLLIYCSVFTFITDNWKQYAASGMGAHSFLRSIFAGAFPLFAVQMANRLSTTGAAALLAGLNVLVVPLPFVFARYGPRLRAKSKYSQG</sequence>
<dbReference type="OrthoDB" id="3561359at2759"/>
<evidence type="ECO:0000256" key="5">
    <source>
        <dbReference type="SAM" id="MobiDB-lite"/>
    </source>
</evidence>
<dbReference type="InterPro" id="IPR036259">
    <property type="entry name" value="MFS_trans_sf"/>
</dbReference>
<dbReference type="InterPro" id="IPR020846">
    <property type="entry name" value="MFS_dom"/>
</dbReference>
<dbReference type="SUPFAM" id="SSF103473">
    <property type="entry name" value="MFS general substrate transporter"/>
    <property type="match status" value="1"/>
</dbReference>
<feature type="region of interest" description="Disordered" evidence="5">
    <location>
        <begin position="1"/>
        <end position="51"/>
    </location>
</feature>
<keyword evidence="4 6" id="KW-0472">Membrane</keyword>
<dbReference type="GO" id="GO:0042908">
    <property type="term" value="P:xenobiotic transport"/>
    <property type="evidence" value="ECO:0007669"/>
    <property type="project" value="UniProtKB-ARBA"/>
</dbReference>
<keyword evidence="3 6" id="KW-1133">Transmembrane helix</keyword>
<reference evidence="8 9" key="1">
    <citation type="journal article" date="2018" name="Mol. Biol. Evol.">
        <title>Broad Genomic Sampling Reveals a Smut Pathogenic Ancestry of the Fungal Clade Ustilaginomycotina.</title>
        <authorList>
            <person name="Kijpornyongpan T."/>
            <person name="Mondo S.J."/>
            <person name="Barry K."/>
            <person name="Sandor L."/>
            <person name="Lee J."/>
            <person name="Lipzen A."/>
            <person name="Pangilinan J."/>
            <person name="LaButti K."/>
            <person name="Hainaut M."/>
            <person name="Henrissat B."/>
            <person name="Grigoriev I.V."/>
            <person name="Spatafora J.W."/>
            <person name="Aime M.C."/>
        </authorList>
    </citation>
    <scope>NUCLEOTIDE SEQUENCE [LARGE SCALE GENOMIC DNA]</scope>
    <source>
        <strain evidence="8 9">MCA 3882</strain>
    </source>
</reference>
<proteinExistence type="predicted"/>
<dbReference type="STRING" id="1280837.A0A316VHR1"/>
<protein>
    <submittedName>
        <fullName evidence="8">MFS general substrate transporter</fullName>
    </submittedName>
</protein>
<feature type="transmembrane region" description="Helical" evidence="6">
    <location>
        <begin position="291"/>
        <end position="318"/>
    </location>
</feature>
<dbReference type="EMBL" id="KZ819603">
    <property type="protein sequence ID" value="PWN35883.1"/>
    <property type="molecule type" value="Genomic_DNA"/>
</dbReference>
<keyword evidence="2 6" id="KW-0812">Transmembrane</keyword>
<dbReference type="Gene3D" id="1.20.1250.20">
    <property type="entry name" value="MFS general substrate transporter like domains"/>
    <property type="match status" value="1"/>
</dbReference>
<keyword evidence="9" id="KW-1185">Reference proteome</keyword>
<feature type="transmembrane region" description="Helical" evidence="6">
    <location>
        <begin position="443"/>
        <end position="461"/>
    </location>
</feature>
<dbReference type="PANTHER" id="PTHR23502:SF7">
    <property type="entry name" value="DRUG_PROTON ANTIPORTER YHK8-RELATED"/>
    <property type="match status" value="1"/>
</dbReference>
<feature type="transmembrane region" description="Helical" evidence="6">
    <location>
        <begin position="190"/>
        <end position="215"/>
    </location>
</feature>
<evidence type="ECO:0000256" key="1">
    <source>
        <dbReference type="ARBA" id="ARBA00004141"/>
    </source>
</evidence>
<dbReference type="PANTHER" id="PTHR23502">
    <property type="entry name" value="MAJOR FACILITATOR SUPERFAMILY"/>
    <property type="match status" value="1"/>
</dbReference>
<evidence type="ECO:0000256" key="2">
    <source>
        <dbReference type="ARBA" id="ARBA00022692"/>
    </source>
</evidence>
<name>A0A316VHR1_9BASI</name>
<dbReference type="Pfam" id="PF07690">
    <property type="entry name" value="MFS_1"/>
    <property type="match status" value="1"/>
</dbReference>
<dbReference type="RefSeq" id="XP_025356185.1">
    <property type="nucleotide sequence ID" value="XM_025499892.1"/>
</dbReference>
<evidence type="ECO:0000313" key="9">
    <source>
        <dbReference type="Proteomes" id="UP000245771"/>
    </source>
</evidence>
<dbReference type="CDD" id="cd17323">
    <property type="entry name" value="MFS_Tpo1_MDR_like"/>
    <property type="match status" value="1"/>
</dbReference>
<feature type="transmembrane region" description="Helical" evidence="6">
    <location>
        <begin position="66"/>
        <end position="91"/>
    </location>
</feature>
<dbReference type="InParanoid" id="A0A316VHR1"/>
<evidence type="ECO:0000259" key="7">
    <source>
        <dbReference type="PROSITE" id="PS50850"/>
    </source>
</evidence>
<feature type="domain" description="Major facilitator superfamily (MFS) profile" evidence="7">
    <location>
        <begin position="68"/>
        <end position="496"/>
    </location>
</feature>
<dbReference type="GeneID" id="37021673"/>
<evidence type="ECO:0000313" key="8">
    <source>
        <dbReference type="EMBL" id="PWN35883.1"/>
    </source>
</evidence>
<dbReference type="PROSITE" id="PS00216">
    <property type="entry name" value="SUGAR_TRANSPORT_1"/>
    <property type="match status" value="1"/>
</dbReference>
<dbReference type="PROSITE" id="PS50850">
    <property type="entry name" value="MFS"/>
    <property type="match status" value="1"/>
</dbReference>
<feature type="compositionally biased region" description="Basic and acidic residues" evidence="5">
    <location>
        <begin position="33"/>
        <end position="51"/>
    </location>
</feature>
<feature type="transmembrane region" description="Helical" evidence="6">
    <location>
        <begin position="103"/>
        <end position="122"/>
    </location>
</feature>
<accession>A0A316VHR1</accession>
<dbReference type="GO" id="GO:0022857">
    <property type="term" value="F:transmembrane transporter activity"/>
    <property type="evidence" value="ECO:0007669"/>
    <property type="project" value="InterPro"/>
</dbReference>
<dbReference type="FunFam" id="1.20.1250.20:FF:000082">
    <property type="entry name" value="MFS multidrug transporter, putative"/>
    <property type="match status" value="1"/>
</dbReference>
<gene>
    <name evidence="8" type="ORF">FA14DRAFT_164536</name>
</gene>
<dbReference type="FunCoup" id="A0A316VHR1">
    <property type="interactions" value="5"/>
</dbReference>
<evidence type="ECO:0000256" key="4">
    <source>
        <dbReference type="ARBA" id="ARBA00023136"/>
    </source>
</evidence>
<feature type="transmembrane region" description="Helical" evidence="6">
    <location>
        <begin position="381"/>
        <end position="401"/>
    </location>
</feature>
<feature type="transmembrane region" description="Helical" evidence="6">
    <location>
        <begin position="407"/>
        <end position="431"/>
    </location>
</feature>